<feature type="active site" description="Proton acceptor" evidence="4">
    <location>
        <position position="72"/>
    </location>
</feature>
<dbReference type="GO" id="GO:0005975">
    <property type="term" value="P:carbohydrate metabolic process"/>
    <property type="evidence" value="ECO:0007669"/>
    <property type="project" value="InterPro"/>
</dbReference>
<feature type="active site" description="Proton donor" evidence="4">
    <location>
        <position position="222"/>
    </location>
</feature>
<dbReference type="PROSITE" id="PS50022">
    <property type="entry name" value="FA58C_3"/>
    <property type="match status" value="1"/>
</dbReference>
<dbReference type="Gene3D" id="2.60.120.260">
    <property type="entry name" value="Galactose-binding domain-like"/>
    <property type="match status" value="1"/>
</dbReference>
<dbReference type="KEGG" id="hnv:DDQ68_01365"/>
<keyword evidence="9" id="KW-1185">Reference proteome</keyword>
<name>A0A2Z3GKW9_9BACT</name>
<gene>
    <name evidence="8" type="ORF">DDQ68_01365</name>
</gene>
<protein>
    <recommendedName>
        <fullName evidence="7">F5/8 type C domain-containing protein</fullName>
    </recommendedName>
</protein>
<dbReference type="GO" id="GO:0004553">
    <property type="term" value="F:hydrolase activity, hydrolyzing O-glycosyl compounds"/>
    <property type="evidence" value="ECO:0007669"/>
    <property type="project" value="InterPro"/>
</dbReference>
<keyword evidence="2 6" id="KW-0378">Hydrolase</keyword>
<dbReference type="InterPro" id="IPR008979">
    <property type="entry name" value="Galactose-bd-like_sf"/>
</dbReference>
<dbReference type="InterPro" id="IPR023296">
    <property type="entry name" value="Glyco_hydro_beta-prop_sf"/>
</dbReference>
<dbReference type="Pfam" id="PF00754">
    <property type="entry name" value="F5_F8_type_C"/>
    <property type="match status" value="1"/>
</dbReference>
<evidence type="ECO:0000256" key="1">
    <source>
        <dbReference type="ARBA" id="ARBA00009865"/>
    </source>
</evidence>
<dbReference type="Gene3D" id="2.115.10.20">
    <property type="entry name" value="Glycosyl hydrolase domain, family 43"/>
    <property type="match status" value="1"/>
</dbReference>
<dbReference type="SUPFAM" id="SSF75005">
    <property type="entry name" value="Arabinanase/levansucrase/invertase"/>
    <property type="match status" value="1"/>
</dbReference>
<evidence type="ECO:0000256" key="4">
    <source>
        <dbReference type="PIRSR" id="PIRSR606710-1"/>
    </source>
</evidence>
<dbReference type="PANTHER" id="PTHR42812:SF14">
    <property type="entry name" value="SECRETED PROTEIN"/>
    <property type="match status" value="1"/>
</dbReference>
<dbReference type="InterPro" id="IPR000421">
    <property type="entry name" value="FA58C"/>
</dbReference>
<dbReference type="InterPro" id="IPR051795">
    <property type="entry name" value="Glycosyl_Hydrlase_43"/>
</dbReference>
<dbReference type="EMBL" id="CP029145">
    <property type="protein sequence ID" value="AWM31555.1"/>
    <property type="molecule type" value="Genomic_DNA"/>
</dbReference>
<evidence type="ECO:0000313" key="8">
    <source>
        <dbReference type="EMBL" id="AWM31555.1"/>
    </source>
</evidence>
<dbReference type="Pfam" id="PF04616">
    <property type="entry name" value="Glyco_hydro_43"/>
    <property type="match status" value="1"/>
</dbReference>
<sequence length="477" mass="53473">MAGPASKCWPGWLSRTPQLPPQSSPATPLCPPLMRHQLLSLLRPASLLVLLALLLPTRSHAQNPLLPGYFADPSIKKFGDTYYLYVTTDGYPPYGNDGLTFVWTSTNLTDWQPQVLDGMPYKSVWAPAVIKGKNGKYYLYCQNSVDYKGYVYVADSPTGHYARVAHIGGFDIEPFEDPVSKKIYVVSASQEIFEMDNDPASPTYLTKIARTISVKGHFDFTEAPYLFYRKGLYYLMWAGGRCWQKSYNVRYAVAKSLEGPYVDAKAPLLENDEAHGVIGPGHNSMLEVEGRTFLLYHRQDPAKAPTCGFRFTCASELTFGADGSLKLGAYVNDLGQLLGAKNPVVNLALNKPVFANTELPTNRAIHAVDGRHDTRWTTSPNEKGTLTVDLQREEPIRRVEVDFEYPDKQVTFRVEYSTDNENWVTLVDHSNEAIPAYRAMAIDKDFRARYVRLAVTNSEDRNASVWELKVLGPGFAR</sequence>
<evidence type="ECO:0000313" key="9">
    <source>
        <dbReference type="Proteomes" id="UP000245999"/>
    </source>
</evidence>
<reference evidence="9" key="1">
    <citation type="submission" date="2018-04" db="EMBL/GenBank/DDBJ databases">
        <title>Complete genome of Antarctic heterotrophic bacterium Hymenobacter nivis.</title>
        <authorList>
            <person name="Terashima M."/>
        </authorList>
    </citation>
    <scope>NUCLEOTIDE SEQUENCE [LARGE SCALE GENOMIC DNA]</scope>
    <source>
        <strain evidence="9">NBRC 111535</strain>
    </source>
</reference>
<dbReference type="SUPFAM" id="SSF49785">
    <property type="entry name" value="Galactose-binding domain-like"/>
    <property type="match status" value="1"/>
</dbReference>
<dbReference type="Proteomes" id="UP000245999">
    <property type="component" value="Chromosome"/>
</dbReference>
<feature type="domain" description="F5/8 type C" evidence="7">
    <location>
        <begin position="331"/>
        <end position="473"/>
    </location>
</feature>
<proteinExistence type="inferred from homology"/>
<dbReference type="PANTHER" id="PTHR42812">
    <property type="entry name" value="BETA-XYLOSIDASE"/>
    <property type="match status" value="1"/>
</dbReference>
<evidence type="ECO:0000259" key="7">
    <source>
        <dbReference type="PROSITE" id="PS50022"/>
    </source>
</evidence>
<dbReference type="AlphaFoldDB" id="A0A2Z3GKW9"/>
<comment type="similarity">
    <text evidence="1 6">Belongs to the glycosyl hydrolase 43 family.</text>
</comment>
<organism evidence="8 9">
    <name type="scientific">Hymenobacter nivis</name>
    <dbReference type="NCBI Taxonomy" id="1850093"/>
    <lineage>
        <taxon>Bacteria</taxon>
        <taxon>Pseudomonadati</taxon>
        <taxon>Bacteroidota</taxon>
        <taxon>Cytophagia</taxon>
        <taxon>Cytophagales</taxon>
        <taxon>Hymenobacteraceae</taxon>
        <taxon>Hymenobacter</taxon>
    </lineage>
</organism>
<keyword evidence="3 6" id="KW-0326">Glycosidase</keyword>
<evidence type="ECO:0000256" key="5">
    <source>
        <dbReference type="PIRSR" id="PIRSR606710-2"/>
    </source>
</evidence>
<dbReference type="OrthoDB" id="9801455at2"/>
<evidence type="ECO:0000256" key="6">
    <source>
        <dbReference type="RuleBase" id="RU361187"/>
    </source>
</evidence>
<accession>A0A2Z3GKW9</accession>
<dbReference type="InterPro" id="IPR006710">
    <property type="entry name" value="Glyco_hydro_43"/>
</dbReference>
<evidence type="ECO:0000256" key="2">
    <source>
        <dbReference type="ARBA" id="ARBA00022801"/>
    </source>
</evidence>
<feature type="site" description="Important for catalytic activity, responsible for pKa modulation of the active site Glu and correct orientation of both the proton donor and substrate" evidence="5">
    <location>
        <position position="171"/>
    </location>
</feature>
<evidence type="ECO:0000256" key="3">
    <source>
        <dbReference type="ARBA" id="ARBA00023295"/>
    </source>
</evidence>